<reference evidence="2" key="1">
    <citation type="submission" date="2018-05" db="EMBL/GenBank/DDBJ databases">
        <authorList>
            <person name="Lanie J.A."/>
            <person name="Ng W.-L."/>
            <person name="Kazmierczak K.M."/>
            <person name="Andrzejewski T.M."/>
            <person name="Davidsen T.M."/>
            <person name="Wayne K.J."/>
            <person name="Tettelin H."/>
            <person name="Glass J.I."/>
            <person name="Rusch D."/>
            <person name="Podicherti R."/>
            <person name="Tsui H.-C.T."/>
            <person name="Winkler M.E."/>
        </authorList>
    </citation>
    <scope>NUCLEOTIDE SEQUENCE</scope>
</reference>
<sequence>MNNLVDGFVLSAERYPDNNALFVDGEYYSFRELGGYVLGVQNHLDRVDSGDCLVGIYAYRSLTMYTAILSILYNGKGYVPLNPILPPKKNKKVLLKSGVKTILTEKARLKDLLGILP</sequence>
<dbReference type="InterPro" id="IPR000873">
    <property type="entry name" value="AMP-dep_synth/lig_dom"/>
</dbReference>
<dbReference type="GO" id="GO:0005737">
    <property type="term" value="C:cytoplasm"/>
    <property type="evidence" value="ECO:0007669"/>
    <property type="project" value="TreeGrafter"/>
</dbReference>
<evidence type="ECO:0000313" key="2">
    <source>
        <dbReference type="EMBL" id="SVE07510.1"/>
    </source>
</evidence>
<gene>
    <name evidence="2" type="ORF">METZ01_LOCUS460364</name>
</gene>
<dbReference type="PANTHER" id="PTHR45527:SF1">
    <property type="entry name" value="FATTY ACID SYNTHASE"/>
    <property type="match status" value="1"/>
</dbReference>
<organism evidence="2">
    <name type="scientific">marine metagenome</name>
    <dbReference type="NCBI Taxonomy" id="408172"/>
    <lineage>
        <taxon>unclassified sequences</taxon>
        <taxon>metagenomes</taxon>
        <taxon>ecological metagenomes</taxon>
    </lineage>
</organism>
<evidence type="ECO:0000259" key="1">
    <source>
        <dbReference type="Pfam" id="PF00501"/>
    </source>
</evidence>
<protein>
    <recommendedName>
        <fullName evidence="1">AMP-dependent synthetase/ligase domain-containing protein</fullName>
    </recommendedName>
</protein>
<dbReference type="Gene3D" id="3.40.50.12780">
    <property type="entry name" value="N-terminal domain of ligase-like"/>
    <property type="match status" value="1"/>
</dbReference>
<dbReference type="GO" id="GO:0043041">
    <property type="term" value="P:amino acid activation for nonribosomal peptide biosynthetic process"/>
    <property type="evidence" value="ECO:0007669"/>
    <property type="project" value="TreeGrafter"/>
</dbReference>
<name>A0A383AIY4_9ZZZZ</name>
<dbReference type="AlphaFoldDB" id="A0A383AIY4"/>
<accession>A0A383AIY4</accession>
<dbReference type="PANTHER" id="PTHR45527">
    <property type="entry name" value="NONRIBOSOMAL PEPTIDE SYNTHETASE"/>
    <property type="match status" value="1"/>
</dbReference>
<feature type="domain" description="AMP-dependent synthetase/ligase" evidence="1">
    <location>
        <begin position="11"/>
        <end position="106"/>
    </location>
</feature>
<dbReference type="SUPFAM" id="SSF56801">
    <property type="entry name" value="Acetyl-CoA synthetase-like"/>
    <property type="match status" value="1"/>
</dbReference>
<dbReference type="Pfam" id="PF00501">
    <property type="entry name" value="AMP-binding"/>
    <property type="match status" value="1"/>
</dbReference>
<dbReference type="InterPro" id="IPR042099">
    <property type="entry name" value="ANL_N_sf"/>
</dbReference>
<proteinExistence type="predicted"/>
<dbReference type="GO" id="GO:0031177">
    <property type="term" value="F:phosphopantetheine binding"/>
    <property type="evidence" value="ECO:0007669"/>
    <property type="project" value="TreeGrafter"/>
</dbReference>
<dbReference type="GO" id="GO:0044550">
    <property type="term" value="P:secondary metabolite biosynthetic process"/>
    <property type="evidence" value="ECO:0007669"/>
    <property type="project" value="TreeGrafter"/>
</dbReference>
<dbReference type="EMBL" id="UINC01192387">
    <property type="protein sequence ID" value="SVE07510.1"/>
    <property type="molecule type" value="Genomic_DNA"/>
</dbReference>
<feature type="non-terminal residue" evidence="2">
    <location>
        <position position="117"/>
    </location>
</feature>